<dbReference type="PANTHER" id="PTHR43300">
    <property type="entry name" value="ACETYLTRANSFERASE"/>
    <property type="match status" value="1"/>
</dbReference>
<gene>
    <name evidence="3" type="ORF">PTZ04_12180</name>
</gene>
<dbReference type="Proteomes" id="UP001215087">
    <property type="component" value="Unassembled WGS sequence"/>
</dbReference>
<organism evidence="3 4">
    <name type="scientific">Eubacterium limosum</name>
    <dbReference type="NCBI Taxonomy" id="1736"/>
    <lineage>
        <taxon>Bacteria</taxon>
        <taxon>Bacillati</taxon>
        <taxon>Bacillota</taxon>
        <taxon>Clostridia</taxon>
        <taxon>Eubacteriales</taxon>
        <taxon>Eubacteriaceae</taxon>
        <taxon>Eubacterium</taxon>
    </lineage>
</organism>
<dbReference type="SUPFAM" id="SSF51161">
    <property type="entry name" value="Trimeric LpxA-like enzymes"/>
    <property type="match status" value="1"/>
</dbReference>
<dbReference type="PROSITE" id="PS00101">
    <property type="entry name" value="HEXAPEP_TRANSFERASES"/>
    <property type="match status" value="1"/>
</dbReference>
<name>A0ABT5UQ11_EUBLI</name>
<dbReference type="InterPro" id="IPR050179">
    <property type="entry name" value="Trans_hexapeptide_repeat"/>
</dbReference>
<keyword evidence="2" id="KW-0677">Repeat</keyword>
<dbReference type="InterPro" id="IPR001451">
    <property type="entry name" value="Hexapep"/>
</dbReference>
<reference evidence="3 4" key="1">
    <citation type="submission" date="2023-02" db="EMBL/GenBank/DDBJ databases">
        <title>Comparative genome analysis of Eubacterium limosum species.</title>
        <authorList>
            <person name="Bak J.E."/>
        </authorList>
    </citation>
    <scope>NUCLEOTIDE SEQUENCE [LARGE SCALE GENOMIC DNA]</scope>
    <source>
        <strain evidence="3 4">KGMB01548</strain>
    </source>
</reference>
<keyword evidence="1" id="KW-0808">Transferase</keyword>
<sequence>MNKLKKIFNRIVRILTFNKNHYGKMGKKNKFGSYAFLDEYSVIGNYNYIGRNTICSNVVIGNYCSIGPNCSIGLGEHNIKNISTSNKIMNDSLLTKKAVIGNDVWIGCNSVVLQGVVIGDGAVIGAGSVVVHNVEDYTIVVGVPAQKLKNRFGIEKVKKIKSLELWTKKPSEIRRIISRNE</sequence>
<keyword evidence="4" id="KW-1185">Reference proteome</keyword>
<dbReference type="Pfam" id="PF00132">
    <property type="entry name" value="Hexapep"/>
    <property type="match status" value="1"/>
</dbReference>
<dbReference type="PANTHER" id="PTHR43300:SF11">
    <property type="entry name" value="ACETYLTRANSFERASE RV3034C-RELATED"/>
    <property type="match status" value="1"/>
</dbReference>
<dbReference type="RefSeq" id="WP_227207364.1">
    <property type="nucleotide sequence ID" value="NZ_JAJCLO010000007.1"/>
</dbReference>
<dbReference type="InterPro" id="IPR011004">
    <property type="entry name" value="Trimer_LpxA-like_sf"/>
</dbReference>
<proteinExistence type="predicted"/>
<evidence type="ECO:0000256" key="1">
    <source>
        <dbReference type="ARBA" id="ARBA00022679"/>
    </source>
</evidence>
<accession>A0ABT5UQ11</accession>
<evidence type="ECO:0000313" key="3">
    <source>
        <dbReference type="EMBL" id="MDE1471013.1"/>
    </source>
</evidence>
<dbReference type="Gene3D" id="2.160.10.10">
    <property type="entry name" value="Hexapeptide repeat proteins"/>
    <property type="match status" value="1"/>
</dbReference>
<dbReference type="CDD" id="cd03349">
    <property type="entry name" value="LbH_XAT"/>
    <property type="match status" value="1"/>
</dbReference>
<evidence type="ECO:0000313" key="4">
    <source>
        <dbReference type="Proteomes" id="UP001215087"/>
    </source>
</evidence>
<comment type="caution">
    <text evidence="3">The sequence shown here is derived from an EMBL/GenBank/DDBJ whole genome shotgun (WGS) entry which is preliminary data.</text>
</comment>
<evidence type="ECO:0000256" key="2">
    <source>
        <dbReference type="ARBA" id="ARBA00022737"/>
    </source>
</evidence>
<dbReference type="InterPro" id="IPR018357">
    <property type="entry name" value="Hexapep_transf_CS"/>
</dbReference>
<protein>
    <submittedName>
        <fullName evidence="3">CatB-related O-acetyltransferase</fullName>
    </submittedName>
</protein>
<dbReference type="EMBL" id="JAQSVD010000006">
    <property type="protein sequence ID" value="MDE1471013.1"/>
    <property type="molecule type" value="Genomic_DNA"/>
</dbReference>